<feature type="chain" id="PRO_5008077426" description="SH3 domain-containing protein" evidence="5">
    <location>
        <begin position="26"/>
        <end position="508"/>
    </location>
</feature>
<feature type="compositionally biased region" description="Polar residues" evidence="3">
    <location>
        <begin position="484"/>
        <end position="502"/>
    </location>
</feature>
<dbReference type="InterPro" id="IPR036028">
    <property type="entry name" value="SH3-like_dom_sf"/>
</dbReference>
<dbReference type="SUPFAM" id="SSF50044">
    <property type="entry name" value="SH3-domain"/>
    <property type="match status" value="1"/>
</dbReference>
<dbReference type="SMART" id="SM00326">
    <property type="entry name" value="SH3"/>
    <property type="match status" value="1"/>
</dbReference>
<keyword evidence="4" id="KW-0812">Transmembrane</keyword>
<keyword evidence="4" id="KW-1133">Transmembrane helix</keyword>
<gene>
    <name evidence="7" type="ORF">BDEG_21010</name>
</gene>
<protein>
    <recommendedName>
        <fullName evidence="6">SH3 domain-containing protein</fullName>
    </recommendedName>
</protein>
<feature type="domain" description="SH3" evidence="6">
    <location>
        <begin position="422"/>
        <end position="483"/>
    </location>
</feature>
<proteinExistence type="predicted"/>
<dbReference type="OrthoDB" id="5340910at2759"/>
<keyword evidence="1 2" id="KW-0728">SH3 domain</keyword>
<evidence type="ECO:0000313" key="8">
    <source>
        <dbReference type="Proteomes" id="UP000077115"/>
    </source>
</evidence>
<evidence type="ECO:0000256" key="1">
    <source>
        <dbReference type="ARBA" id="ARBA00022443"/>
    </source>
</evidence>
<keyword evidence="4" id="KW-0472">Membrane</keyword>
<evidence type="ECO:0000256" key="5">
    <source>
        <dbReference type="SAM" id="SignalP"/>
    </source>
</evidence>
<dbReference type="CDD" id="cd00174">
    <property type="entry name" value="SH3"/>
    <property type="match status" value="1"/>
</dbReference>
<feature type="region of interest" description="Disordered" evidence="3">
    <location>
        <begin position="283"/>
        <end position="303"/>
    </location>
</feature>
<dbReference type="Gene3D" id="2.30.30.40">
    <property type="entry name" value="SH3 Domains"/>
    <property type="match status" value="1"/>
</dbReference>
<evidence type="ECO:0000259" key="6">
    <source>
        <dbReference type="PROSITE" id="PS50002"/>
    </source>
</evidence>
<feature type="signal peptide" evidence="5">
    <location>
        <begin position="1"/>
        <end position="25"/>
    </location>
</feature>
<dbReference type="Pfam" id="PF00018">
    <property type="entry name" value="SH3_1"/>
    <property type="match status" value="1"/>
</dbReference>
<feature type="region of interest" description="Disordered" evidence="3">
    <location>
        <begin position="484"/>
        <end position="508"/>
    </location>
</feature>
<name>A0A177WAU3_BATDL</name>
<dbReference type="PROSITE" id="PS50002">
    <property type="entry name" value="SH3"/>
    <property type="match status" value="1"/>
</dbReference>
<reference evidence="7 8" key="1">
    <citation type="submission" date="2006-10" db="EMBL/GenBank/DDBJ databases">
        <title>The Genome Sequence of Batrachochytrium dendrobatidis JEL423.</title>
        <authorList>
            <consortium name="The Broad Institute Genome Sequencing Platform"/>
            <person name="Birren B."/>
            <person name="Lander E."/>
            <person name="Galagan J."/>
            <person name="Cuomo C."/>
            <person name="Devon K."/>
            <person name="Jaffe D."/>
            <person name="Butler J."/>
            <person name="Alvarez P."/>
            <person name="Gnerre S."/>
            <person name="Grabherr M."/>
            <person name="Kleber M."/>
            <person name="Mauceli E."/>
            <person name="Brockman W."/>
            <person name="Young S."/>
            <person name="LaButti K."/>
            <person name="Sykes S."/>
            <person name="DeCaprio D."/>
            <person name="Crawford M."/>
            <person name="Koehrsen M."/>
            <person name="Engels R."/>
            <person name="Montgomery P."/>
            <person name="Pearson M."/>
            <person name="Howarth C."/>
            <person name="Larson L."/>
            <person name="White J."/>
            <person name="O'Leary S."/>
            <person name="Kodira C."/>
            <person name="Zeng Q."/>
            <person name="Yandava C."/>
            <person name="Alvarado L."/>
            <person name="Longcore J."/>
            <person name="James T."/>
        </authorList>
    </citation>
    <scope>NUCLEOTIDE SEQUENCE [LARGE SCALE GENOMIC DNA]</scope>
    <source>
        <strain evidence="7 8">JEL423</strain>
    </source>
</reference>
<dbReference type="InterPro" id="IPR001452">
    <property type="entry name" value="SH3_domain"/>
</dbReference>
<dbReference type="STRING" id="403673.A0A177WAU3"/>
<evidence type="ECO:0000313" key="7">
    <source>
        <dbReference type="EMBL" id="OAJ36906.1"/>
    </source>
</evidence>
<feature type="transmembrane region" description="Helical" evidence="4">
    <location>
        <begin position="252"/>
        <end position="273"/>
    </location>
</feature>
<evidence type="ECO:0000256" key="4">
    <source>
        <dbReference type="SAM" id="Phobius"/>
    </source>
</evidence>
<evidence type="ECO:0000256" key="3">
    <source>
        <dbReference type="SAM" id="MobiDB-lite"/>
    </source>
</evidence>
<sequence length="508" mass="54531">MIAVYSAIVKILFIFQLLPVVSVYAQAPAQPSPSAATGSTNCFQLANSRECPELSNYFIMPSAEFNNVTSFDLYLQSQRDNSTEFLNSFKQAFDCPQYTGHMMRYALSTTCFLMVSDSVATCPPPATAGAGQSKTSHVLCKSTCDTYIGSLTSIFNNKTLCNATPSDTAASYRRAAIGTNGPTLSYADYCAKLNATDTTNCSNGIKLDILSCGYANSSDAAPYCAANKNDSCCSAIAAQSNAGDLLASPNHIWLIFGAIAGGLILIFIIFFIATRITRRMSRTTDAFQPPPEERGFDAASKSKDPEAAANRATYAMNNNKQSAMHRSSLFSSIRASLIGVRSDKFRVGAVDAPPVPKIPTTPLTPKLPPIPISAPQIPNGRDSIFAPAAANMVSNGTITRNGKNSDSIINVNSNTDGNNGASAEMCVRACDDYDRVMEDEIELRVDDIIVVLQEFDDGWAFGRNVSTSAEGVFPLSVTQPYLSGQSQRQSYNSRASALTARTRSLLPR</sequence>
<accession>A0A177WAU3</accession>
<feature type="compositionally biased region" description="Basic and acidic residues" evidence="3">
    <location>
        <begin position="291"/>
        <end position="303"/>
    </location>
</feature>
<dbReference type="VEuPathDB" id="FungiDB:BDEG_21010"/>
<dbReference type="EMBL" id="DS022300">
    <property type="protein sequence ID" value="OAJ36906.1"/>
    <property type="molecule type" value="Genomic_DNA"/>
</dbReference>
<dbReference type="Proteomes" id="UP000077115">
    <property type="component" value="Unassembled WGS sequence"/>
</dbReference>
<keyword evidence="5" id="KW-0732">Signal</keyword>
<organism evidence="7 8">
    <name type="scientific">Batrachochytrium dendrobatidis (strain JEL423)</name>
    <dbReference type="NCBI Taxonomy" id="403673"/>
    <lineage>
        <taxon>Eukaryota</taxon>
        <taxon>Fungi</taxon>
        <taxon>Fungi incertae sedis</taxon>
        <taxon>Chytridiomycota</taxon>
        <taxon>Chytridiomycota incertae sedis</taxon>
        <taxon>Chytridiomycetes</taxon>
        <taxon>Rhizophydiales</taxon>
        <taxon>Rhizophydiales incertae sedis</taxon>
        <taxon>Batrachochytrium</taxon>
    </lineage>
</organism>
<dbReference type="AlphaFoldDB" id="A0A177WAU3"/>
<dbReference type="eggNOG" id="ENOG502QPMX">
    <property type="taxonomic scope" value="Eukaryota"/>
</dbReference>
<evidence type="ECO:0000256" key="2">
    <source>
        <dbReference type="PROSITE-ProRule" id="PRU00192"/>
    </source>
</evidence>
<reference evidence="7 8" key="2">
    <citation type="submission" date="2016-05" db="EMBL/GenBank/DDBJ databases">
        <title>Lineage-specific infection strategies underlie the spectrum of fungal disease in amphibians.</title>
        <authorList>
            <person name="Cuomo C.A."/>
            <person name="Farrer R.A."/>
            <person name="James T."/>
            <person name="Longcore J."/>
            <person name="Birren B."/>
        </authorList>
    </citation>
    <scope>NUCLEOTIDE SEQUENCE [LARGE SCALE GENOMIC DNA]</scope>
    <source>
        <strain evidence="7 8">JEL423</strain>
    </source>
</reference>